<protein>
    <recommendedName>
        <fullName evidence="4">DUF599 domain-containing protein</fullName>
    </recommendedName>
</protein>
<keyword evidence="3" id="KW-1185">Reference proteome</keyword>
<keyword evidence="1" id="KW-0472">Membrane</keyword>
<dbReference type="InterPro" id="IPR006747">
    <property type="entry name" value="DUF599"/>
</dbReference>
<dbReference type="OrthoDB" id="761598at2759"/>
<evidence type="ECO:0000313" key="2">
    <source>
        <dbReference type="EMBL" id="OAY41647.1"/>
    </source>
</evidence>
<feature type="transmembrane region" description="Helical" evidence="1">
    <location>
        <begin position="76"/>
        <end position="103"/>
    </location>
</feature>
<sequence>MGIVVYLDTILVPLSLFIMVGYHAYLWHCFKNKPTQTTIGIDSLRRKSWFLNIKEGDDKKNMLVVQSLRNTQMSTIFTASIAILVNLSLAALTNTAFNSIHLLSNPFFGLQFGRISVLKFGSASLFLLVSFLCSSMGLGFLVEANFLLNICEEFSSSPTYTQTVFERGFLLSLIGNRVLCITFPLLIWLLSPVAVALSSVALVWGLYGLDFHDKIGSRNLL</sequence>
<reference evidence="3" key="1">
    <citation type="journal article" date="2016" name="Nat. Biotechnol.">
        <title>Sequencing wild and cultivated cassava and related species reveals extensive interspecific hybridization and genetic diversity.</title>
        <authorList>
            <person name="Bredeson J.V."/>
            <person name="Lyons J.B."/>
            <person name="Prochnik S.E."/>
            <person name="Wu G.A."/>
            <person name="Ha C.M."/>
            <person name="Edsinger-Gonzales E."/>
            <person name="Grimwood J."/>
            <person name="Schmutz J."/>
            <person name="Rabbi I.Y."/>
            <person name="Egesi C."/>
            <person name="Nauluvula P."/>
            <person name="Lebot V."/>
            <person name="Ndunguru J."/>
            <person name="Mkamilo G."/>
            <person name="Bart R.S."/>
            <person name="Setter T.L."/>
            <person name="Gleadow R.M."/>
            <person name="Kulakow P."/>
            <person name="Ferguson M.E."/>
            <person name="Rounsley S."/>
            <person name="Rokhsar D.S."/>
        </authorList>
    </citation>
    <scope>NUCLEOTIDE SEQUENCE [LARGE SCALE GENOMIC DNA]</scope>
    <source>
        <strain evidence="3">cv. AM560-2</strain>
    </source>
</reference>
<dbReference type="Proteomes" id="UP000091857">
    <property type="component" value="Chromosome 9"/>
</dbReference>
<dbReference type="Gramene" id="Manes.09G118600.1.v8.1">
    <property type="protein sequence ID" value="Manes.09G118600.1.v8.1.CDS"/>
    <property type="gene ID" value="Manes.09G118600.v8.1"/>
</dbReference>
<dbReference type="Pfam" id="PF04654">
    <property type="entry name" value="DUF599"/>
    <property type="match status" value="1"/>
</dbReference>
<dbReference type="OMA" id="YLWHNFK"/>
<dbReference type="EMBL" id="CM004395">
    <property type="protein sequence ID" value="OAY41647.1"/>
    <property type="molecule type" value="Genomic_DNA"/>
</dbReference>
<dbReference type="PANTHER" id="PTHR31881:SF11">
    <property type="entry name" value="PROTEIN, PUTATIVE-RELATED"/>
    <property type="match status" value="1"/>
</dbReference>
<organism evidence="2 3">
    <name type="scientific">Manihot esculenta</name>
    <name type="common">Cassava</name>
    <name type="synonym">Jatropha manihot</name>
    <dbReference type="NCBI Taxonomy" id="3983"/>
    <lineage>
        <taxon>Eukaryota</taxon>
        <taxon>Viridiplantae</taxon>
        <taxon>Streptophyta</taxon>
        <taxon>Embryophyta</taxon>
        <taxon>Tracheophyta</taxon>
        <taxon>Spermatophyta</taxon>
        <taxon>Magnoliopsida</taxon>
        <taxon>eudicotyledons</taxon>
        <taxon>Gunneridae</taxon>
        <taxon>Pentapetalae</taxon>
        <taxon>rosids</taxon>
        <taxon>fabids</taxon>
        <taxon>Malpighiales</taxon>
        <taxon>Euphorbiaceae</taxon>
        <taxon>Crotonoideae</taxon>
        <taxon>Manihoteae</taxon>
        <taxon>Manihot</taxon>
    </lineage>
</organism>
<gene>
    <name evidence="2" type="ORF">MANES_09G118600v8</name>
</gene>
<evidence type="ECO:0000313" key="3">
    <source>
        <dbReference type="Proteomes" id="UP000091857"/>
    </source>
</evidence>
<comment type="caution">
    <text evidence="2">The sequence shown here is derived from an EMBL/GenBank/DDBJ whole genome shotgun (WGS) entry which is preliminary data.</text>
</comment>
<feature type="transmembrane region" description="Helical" evidence="1">
    <location>
        <begin position="193"/>
        <end position="211"/>
    </location>
</feature>
<accession>A0A2C9VC99</accession>
<name>A0A2C9VC99_MANES</name>
<dbReference type="PANTHER" id="PTHR31881">
    <property type="match status" value="1"/>
</dbReference>
<keyword evidence="1" id="KW-1133">Transmembrane helix</keyword>
<dbReference type="AlphaFoldDB" id="A0A2C9VC99"/>
<keyword evidence="1" id="KW-0812">Transmembrane</keyword>
<feature type="transmembrane region" description="Helical" evidence="1">
    <location>
        <begin position="6"/>
        <end position="27"/>
    </location>
</feature>
<evidence type="ECO:0000256" key="1">
    <source>
        <dbReference type="SAM" id="Phobius"/>
    </source>
</evidence>
<feature type="transmembrane region" description="Helical" evidence="1">
    <location>
        <begin position="123"/>
        <end position="148"/>
    </location>
</feature>
<evidence type="ECO:0008006" key="4">
    <source>
        <dbReference type="Google" id="ProtNLM"/>
    </source>
</evidence>
<proteinExistence type="predicted"/>